<reference evidence="4" key="1">
    <citation type="submission" date="2021-03" db="EMBL/GenBank/DDBJ databases">
        <authorList>
            <person name="Alouane T."/>
            <person name="Langin T."/>
            <person name="Bonhomme L."/>
        </authorList>
    </citation>
    <scope>NUCLEOTIDE SEQUENCE</scope>
    <source>
        <strain evidence="4">MDC_Fg202</strain>
    </source>
</reference>
<dbReference type="PANTHER" id="PTHR47447">
    <property type="entry name" value="OS03G0856100 PROTEIN"/>
    <property type="match status" value="1"/>
</dbReference>
<feature type="domain" description="Pentatricopeptide repeat-containing protein-mitochondrial" evidence="3">
    <location>
        <begin position="349"/>
        <end position="478"/>
    </location>
</feature>
<dbReference type="Gene3D" id="1.25.40.10">
    <property type="entry name" value="Tetratricopeptide repeat domain"/>
    <property type="match status" value="1"/>
</dbReference>
<proteinExistence type="predicted"/>
<dbReference type="PANTHER" id="PTHR47447:SF17">
    <property type="entry name" value="OS12G0638900 PROTEIN"/>
    <property type="match status" value="1"/>
</dbReference>
<evidence type="ECO:0000256" key="1">
    <source>
        <dbReference type="ARBA" id="ARBA00022737"/>
    </source>
</evidence>
<protein>
    <recommendedName>
        <fullName evidence="3">Pentatricopeptide repeat-containing protein-mitochondrial domain-containing protein</fullName>
    </recommendedName>
</protein>
<evidence type="ECO:0000259" key="3">
    <source>
        <dbReference type="Pfam" id="PF23276"/>
    </source>
</evidence>
<evidence type="ECO:0000313" key="5">
    <source>
        <dbReference type="Proteomes" id="UP000746612"/>
    </source>
</evidence>
<accession>A0A2H3HAX4</accession>
<gene>
    <name evidence="4" type="ORF">MDCFG202_LOCUS475703</name>
</gene>
<evidence type="ECO:0000313" key="4">
    <source>
        <dbReference type="EMBL" id="CAG2001824.1"/>
    </source>
</evidence>
<organism evidence="4 5">
    <name type="scientific">Gibberella zeae</name>
    <name type="common">Wheat head blight fungus</name>
    <name type="synonym">Fusarium graminearum</name>
    <dbReference type="NCBI Taxonomy" id="5518"/>
    <lineage>
        <taxon>Eukaryota</taxon>
        <taxon>Fungi</taxon>
        <taxon>Dikarya</taxon>
        <taxon>Ascomycota</taxon>
        <taxon>Pezizomycotina</taxon>
        <taxon>Sordariomycetes</taxon>
        <taxon>Hypocreomycetidae</taxon>
        <taxon>Hypocreales</taxon>
        <taxon>Nectriaceae</taxon>
        <taxon>Fusarium</taxon>
    </lineage>
</organism>
<evidence type="ECO:0000256" key="2">
    <source>
        <dbReference type="SAM" id="MobiDB-lite"/>
    </source>
</evidence>
<feature type="region of interest" description="Disordered" evidence="2">
    <location>
        <begin position="75"/>
        <end position="110"/>
    </location>
</feature>
<comment type="caution">
    <text evidence="4">The sequence shown here is derived from an EMBL/GenBank/DDBJ whole genome shotgun (WGS) entry which is preliminary data.</text>
</comment>
<dbReference type="InterPro" id="IPR057027">
    <property type="entry name" value="TPR_mt"/>
</dbReference>
<name>A0A2H3HAX4_GIBZA</name>
<dbReference type="EMBL" id="CAJPIJ010000172">
    <property type="protein sequence ID" value="CAG2001824.1"/>
    <property type="molecule type" value="Genomic_DNA"/>
</dbReference>
<dbReference type="InterPro" id="IPR011990">
    <property type="entry name" value="TPR-like_helical_dom_sf"/>
</dbReference>
<feature type="compositionally biased region" description="Basic and acidic residues" evidence="2">
    <location>
        <begin position="75"/>
        <end position="91"/>
    </location>
</feature>
<dbReference type="Pfam" id="PF23276">
    <property type="entry name" value="TPR_24"/>
    <property type="match status" value="1"/>
</dbReference>
<dbReference type="Proteomes" id="UP000746612">
    <property type="component" value="Unassembled WGS sequence"/>
</dbReference>
<dbReference type="AlphaFoldDB" id="A0A2H3HAX4"/>
<sequence>MPCLQLAQNGLRRCLWTASHKCVLPRAFNASIQGQALNQRLQSTGLTQWRKFGTSNAEDSIPEDKAQALSSFHEKFEDRRGYEEVKREKEPQPQADLKANKNTAPKSPNPALDQMLPDLGHVSTQVLVDALMRLRASPSSEYAPFVKNKFQRTIHIVKYLLKYRQYPLNPLIYESMMSVMAYPDGSSQGVRRLLEDMREQSVPLTAEMCYLALEALTVHPEHLLRQKVVQLFDNYWFELTHSAKQNIALAMLREGQHELAMDKLDELLDGPNQVDLWIYDIFILELGRVGFEDEMLRLLKKRKHARGTDAPFRNIQLMALDMFSQVFHYAGTLYLWDEVVKTSIHNPSNGVLENILATAAKHGDTDLASQVLAKLSSRGKLSQHHHDAVIEGYANAEDIADAFSALNVLQKSGWLEDQGTTRPLYRALLKNRDLIDTAASTIETMQKECLVPLDAVMVTVEAMAKTRTSEAAMPLFRNANLLSGRSPRFSNIGHLVKHSVKTETKYELAKMCYVELSKTKIPTASTTEIDQAAAPSEPISEKIVSENETNIETAAPKTWLERENAMAALNVIIPVCAEVGDFELAFKLIGYAKAAVPQYIQLRDGGRRPDSTLWRSSEWVEPFIKLALDAEDSRVWDIIDELDQGTDAPALMIHKELQRRRIKKRAGQRGSW</sequence>
<keyword evidence="1" id="KW-0677">Repeat</keyword>